<keyword evidence="3" id="KW-1185">Reference proteome</keyword>
<reference evidence="3" key="1">
    <citation type="journal article" date="2019" name="Int. J. Syst. Evol. Microbiol.">
        <title>The Global Catalogue of Microorganisms (GCM) 10K type strain sequencing project: providing services to taxonomists for standard genome sequencing and annotation.</title>
        <authorList>
            <consortium name="The Broad Institute Genomics Platform"/>
            <consortium name="The Broad Institute Genome Sequencing Center for Infectious Disease"/>
            <person name="Wu L."/>
            <person name="Ma J."/>
        </authorList>
    </citation>
    <scope>NUCLEOTIDE SEQUENCE [LARGE SCALE GENOMIC DNA]</scope>
    <source>
        <strain evidence="3">CCUG 49018</strain>
    </source>
</reference>
<sequence>MLEPTSRSGATMNVIGDDKSTPSQPCPTVRERCSAIPERWLQNVLERGLIMIDGIPVTDLDTRTLPGSEITIGG</sequence>
<name>A0ABW3VD16_9PSEU</name>
<comment type="caution">
    <text evidence="2">The sequence shown here is derived from an EMBL/GenBank/DDBJ whole genome shotgun (WGS) entry which is preliminary data.</text>
</comment>
<feature type="region of interest" description="Disordered" evidence="1">
    <location>
        <begin position="1"/>
        <end position="29"/>
    </location>
</feature>
<proteinExistence type="predicted"/>
<organism evidence="2 3">
    <name type="scientific">Pseudonocardia benzenivorans</name>
    <dbReference type="NCBI Taxonomy" id="228005"/>
    <lineage>
        <taxon>Bacteria</taxon>
        <taxon>Bacillati</taxon>
        <taxon>Actinomycetota</taxon>
        <taxon>Actinomycetes</taxon>
        <taxon>Pseudonocardiales</taxon>
        <taxon>Pseudonocardiaceae</taxon>
        <taxon>Pseudonocardia</taxon>
    </lineage>
</organism>
<feature type="compositionally biased region" description="Polar residues" evidence="1">
    <location>
        <begin position="1"/>
        <end position="11"/>
    </location>
</feature>
<dbReference type="EMBL" id="JBHTMB010000029">
    <property type="protein sequence ID" value="MFD1232686.1"/>
    <property type="molecule type" value="Genomic_DNA"/>
</dbReference>
<accession>A0ABW3VD16</accession>
<gene>
    <name evidence="2" type="ORF">ACFQ34_05265</name>
</gene>
<evidence type="ECO:0000313" key="3">
    <source>
        <dbReference type="Proteomes" id="UP001597182"/>
    </source>
</evidence>
<evidence type="ECO:0000313" key="2">
    <source>
        <dbReference type="EMBL" id="MFD1232686.1"/>
    </source>
</evidence>
<protein>
    <submittedName>
        <fullName evidence="2">Uncharacterized protein</fullName>
    </submittedName>
</protein>
<dbReference type="Proteomes" id="UP001597182">
    <property type="component" value="Unassembled WGS sequence"/>
</dbReference>
<evidence type="ECO:0000256" key="1">
    <source>
        <dbReference type="SAM" id="MobiDB-lite"/>
    </source>
</evidence>
<dbReference type="RefSeq" id="WP_339125290.1">
    <property type="nucleotide sequence ID" value="NZ_JBHTMB010000029.1"/>
</dbReference>